<evidence type="ECO:0000313" key="7">
    <source>
        <dbReference type="EMBL" id="GAG70938.1"/>
    </source>
</evidence>
<dbReference type="PROSITE" id="PS51826">
    <property type="entry name" value="PSBD"/>
    <property type="match status" value="1"/>
</dbReference>
<dbReference type="Pfam" id="PF00198">
    <property type="entry name" value="2-oxoacid_dh"/>
    <property type="match status" value="1"/>
</dbReference>
<organism evidence="7">
    <name type="scientific">marine sediment metagenome</name>
    <dbReference type="NCBI Taxonomy" id="412755"/>
    <lineage>
        <taxon>unclassified sequences</taxon>
        <taxon>metagenomes</taxon>
        <taxon>ecological metagenomes</taxon>
    </lineage>
</organism>
<protein>
    <recommendedName>
        <fullName evidence="6">Peripheral subunit-binding (PSBD) domain-containing protein</fullName>
    </recommendedName>
</protein>
<dbReference type="InterPro" id="IPR004167">
    <property type="entry name" value="PSBD"/>
</dbReference>
<dbReference type="PANTHER" id="PTHR43178">
    <property type="entry name" value="DIHYDROLIPOAMIDE ACETYLTRANSFERASE COMPONENT OF PYRUVATE DEHYDROGENASE COMPLEX"/>
    <property type="match status" value="1"/>
</dbReference>
<dbReference type="PANTHER" id="PTHR43178:SF5">
    <property type="entry name" value="LIPOAMIDE ACYLTRANSFERASE COMPONENT OF BRANCHED-CHAIN ALPHA-KETO ACID DEHYDROGENASE COMPLEX, MITOCHONDRIAL"/>
    <property type="match status" value="1"/>
</dbReference>
<keyword evidence="5" id="KW-0012">Acyltransferase</keyword>
<evidence type="ECO:0000256" key="4">
    <source>
        <dbReference type="ARBA" id="ARBA00022823"/>
    </source>
</evidence>
<reference evidence="7" key="1">
    <citation type="journal article" date="2014" name="Front. Microbiol.">
        <title>High frequency of phylogenetically diverse reductive dehalogenase-homologous genes in deep subseafloor sedimentary metagenomes.</title>
        <authorList>
            <person name="Kawai M."/>
            <person name="Futagami T."/>
            <person name="Toyoda A."/>
            <person name="Takaki Y."/>
            <person name="Nishi S."/>
            <person name="Hori S."/>
            <person name="Arai W."/>
            <person name="Tsubouchi T."/>
            <person name="Morono Y."/>
            <person name="Uchiyama I."/>
            <person name="Ito T."/>
            <person name="Fujiyama A."/>
            <person name="Inagaki F."/>
            <person name="Takami H."/>
        </authorList>
    </citation>
    <scope>NUCLEOTIDE SEQUENCE</scope>
    <source>
        <strain evidence="7">Expedition CK06-06</strain>
    </source>
</reference>
<comment type="caution">
    <text evidence="7">The sequence shown here is derived from an EMBL/GenBank/DDBJ whole genome shotgun (WGS) entry which is preliminary data.</text>
</comment>
<dbReference type="InterPro" id="IPR036625">
    <property type="entry name" value="E3-bd_dom_sf"/>
</dbReference>
<dbReference type="Pfam" id="PF02817">
    <property type="entry name" value="E3_binding"/>
    <property type="match status" value="1"/>
</dbReference>
<evidence type="ECO:0000256" key="5">
    <source>
        <dbReference type="ARBA" id="ARBA00023315"/>
    </source>
</evidence>
<keyword evidence="4" id="KW-0450">Lipoyl</keyword>
<dbReference type="EMBL" id="BART01000345">
    <property type="protein sequence ID" value="GAG70938.1"/>
    <property type="molecule type" value="Genomic_DNA"/>
</dbReference>
<comment type="cofactor">
    <cofactor evidence="1">
        <name>(R)-lipoate</name>
        <dbReference type="ChEBI" id="CHEBI:83088"/>
    </cofactor>
</comment>
<evidence type="ECO:0000256" key="1">
    <source>
        <dbReference type="ARBA" id="ARBA00001938"/>
    </source>
</evidence>
<dbReference type="FunFam" id="3.30.559.10:FF:000007">
    <property type="entry name" value="Dihydrolipoamide acetyltransferase component of pyruvate dehydrogenase complex"/>
    <property type="match status" value="1"/>
</dbReference>
<proteinExistence type="inferred from homology"/>
<dbReference type="Gene3D" id="3.30.559.10">
    <property type="entry name" value="Chloramphenicol acetyltransferase-like domain"/>
    <property type="match status" value="1"/>
</dbReference>
<evidence type="ECO:0000259" key="6">
    <source>
        <dbReference type="PROSITE" id="PS51826"/>
    </source>
</evidence>
<dbReference type="Gene3D" id="4.10.320.10">
    <property type="entry name" value="E3-binding domain"/>
    <property type="match status" value="1"/>
</dbReference>
<accession>X1AE62</accession>
<keyword evidence="3" id="KW-0808">Transferase</keyword>
<sequence length="285" mass="31866">ARQMKVDLSKVTGTGPGGRIVKADVLKAAKEVKMKEAETKEKEKIEIEREIIKKRITPEILETIPLKGIRKTIAERMYKSISEIPHFTLYVEINISNLKSLKDKLNKETKGKKISYTDLIVKATALSLEKYPILNSTLKDDKVIIFKDINVGLATSMEDGLIVPVIFNANKLSLEEIADKRVDLVNRAGENKLELDDVSGSTFTITNLGMFEIDYFSPIINFPEAGILSVGAITKKPIVDKEGKITVEPMMKLGLTLDHRVLDGVTGAKFLQYLRKILQEPNKLV</sequence>
<dbReference type="InterPro" id="IPR050743">
    <property type="entry name" value="2-oxoacid_DH_E2_comp"/>
</dbReference>
<dbReference type="GO" id="GO:0031405">
    <property type="term" value="F:lipoic acid binding"/>
    <property type="evidence" value="ECO:0007669"/>
    <property type="project" value="TreeGrafter"/>
</dbReference>
<dbReference type="InterPro" id="IPR023213">
    <property type="entry name" value="CAT-like_dom_sf"/>
</dbReference>
<evidence type="ECO:0000256" key="3">
    <source>
        <dbReference type="ARBA" id="ARBA00022679"/>
    </source>
</evidence>
<evidence type="ECO:0000256" key="2">
    <source>
        <dbReference type="ARBA" id="ARBA00007317"/>
    </source>
</evidence>
<name>X1AE62_9ZZZZ</name>
<comment type="similarity">
    <text evidence="2">Belongs to the 2-oxoacid dehydrogenase family.</text>
</comment>
<dbReference type="InterPro" id="IPR001078">
    <property type="entry name" value="2-oxoacid_DH_actylTfrase"/>
</dbReference>
<feature type="domain" description="Peripheral subunit-binding (PSBD)" evidence="6">
    <location>
        <begin position="1"/>
        <end position="29"/>
    </location>
</feature>
<dbReference type="AlphaFoldDB" id="X1AE62"/>
<dbReference type="SUPFAM" id="SSF47005">
    <property type="entry name" value="Peripheral subunit-binding domain of 2-oxo acid dehydrogenase complex"/>
    <property type="match status" value="1"/>
</dbReference>
<feature type="non-terminal residue" evidence="7">
    <location>
        <position position="1"/>
    </location>
</feature>
<dbReference type="GO" id="GO:0016407">
    <property type="term" value="F:acetyltransferase activity"/>
    <property type="evidence" value="ECO:0007669"/>
    <property type="project" value="TreeGrafter"/>
</dbReference>
<gene>
    <name evidence="7" type="ORF">S01H4_01768</name>
</gene>
<dbReference type="SUPFAM" id="SSF52777">
    <property type="entry name" value="CoA-dependent acyltransferases"/>
    <property type="match status" value="1"/>
</dbReference>
<dbReference type="GO" id="GO:0005737">
    <property type="term" value="C:cytoplasm"/>
    <property type="evidence" value="ECO:0007669"/>
    <property type="project" value="TreeGrafter"/>
</dbReference>